<sequence>MIILSEATTKDIITIQEIAKITWSHTYGEILSKAQIAYMLDLFYSDEMLHKNLESNHHFILAKEEEKSLGFASYEHHYQNKHQTRLHKLYVLPQAQKRGVGQLLIETIENKSKAKNDLSISLNVNRNNCAYLFYKKMGFQIVEEENIAIGNDYFMEDYKMEKVL</sequence>
<dbReference type="Proteomes" id="UP000490922">
    <property type="component" value="Unassembled WGS sequence"/>
</dbReference>
<keyword evidence="2" id="KW-0012">Acyltransferase</keyword>
<proteinExistence type="predicted"/>
<dbReference type="InterPro" id="IPR000182">
    <property type="entry name" value="GNAT_dom"/>
</dbReference>
<dbReference type="InterPro" id="IPR016181">
    <property type="entry name" value="Acyl_CoA_acyltransferase"/>
</dbReference>
<dbReference type="Pfam" id="PF13673">
    <property type="entry name" value="Acetyltransf_10"/>
    <property type="match status" value="1"/>
</dbReference>
<dbReference type="CDD" id="cd04301">
    <property type="entry name" value="NAT_SF"/>
    <property type="match status" value="1"/>
</dbReference>
<evidence type="ECO:0000313" key="5">
    <source>
        <dbReference type="Proteomes" id="UP000490922"/>
    </source>
</evidence>
<dbReference type="SUPFAM" id="SSF55729">
    <property type="entry name" value="Acyl-CoA N-acyltransferases (Nat)"/>
    <property type="match status" value="1"/>
</dbReference>
<evidence type="ECO:0000313" key="4">
    <source>
        <dbReference type="EMBL" id="KAB1158226.1"/>
    </source>
</evidence>
<evidence type="ECO:0000259" key="3">
    <source>
        <dbReference type="PROSITE" id="PS51186"/>
    </source>
</evidence>
<evidence type="ECO:0000256" key="1">
    <source>
        <dbReference type="ARBA" id="ARBA00022679"/>
    </source>
</evidence>
<dbReference type="OrthoDB" id="9800604at2"/>
<dbReference type="InterPro" id="IPR050832">
    <property type="entry name" value="Bact_Acetyltransf"/>
</dbReference>
<evidence type="ECO:0000256" key="2">
    <source>
        <dbReference type="ARBA" id="ARBA00023315"/>
    </source>
</evidence>
<dbReference type="AlphaFoldDB" id="A0A7J5AKZ0"/>
<dbReference type="PROSITE" id="PS51186">
    <property type="entry name" value="GNAT"/>
    <property type="match status" value="1"/>
</dbReference>
<reference evidence="4 5" key="1">
    <citation type="submission" date="2019-09" db="EMBL/GenBank/DDBJ databases">
        <title>Flavobacterium sp. nov., isolated from glacier ice.</title>
        <authorList>
            <person name="Liu Q."/>
        </authorList>
    </citation>
    <scope>NUCLEOTIDE SEQUENCE [LARGE SCALE GENOMIC DNA]</scope>
    <source>
        <strain evidence="4 5">NBRC 112527</strain>
    </source>
</reference>
<dbReference type="Gene3D" id="3.40.630.30">
    <property type="match status" value="1"/>
</dbReference>
<organism evidence="4 5">
    <name type="scientific">Flavobacterium luteum</name>
    <dbReference type="NCBI Taxonomy" id="2026654"/>
    <lineage>
        <taxon>Bacteria</taxon>
        <taxon>Pseudomonadati</taxon>
        <taxon>Bacteroidota</taxon>
        <taxon>Flavobacteriia</taxon>
        <taxon>Flavobacteriales</taxon>
        <taxon>Flavobacteriaceae</taxon>
        <taxon>Flavobacterium</taxon>
    </lineage>
</organism>
<name>A0A7J5AKZ0_9FLAO</name>
<feature type="domain" description="N-acetyltransferase" evidence="3">
    <location>
        <begin position="2"/>
        <end position="164"/>
    </location>
</feature>
<keyword evidence="1 4" id="KW-0808">Transferase</keyword>
<dbReference type="EMBL" id="WAEM01000001">
    <property type="protein sequence ID" value="KAB1158226.1"/>
    <property type="molecule type" value="Genomic_DNA"/>
</dbReference>
<protein>
    <submittedName>
        <fullName evidence="4">GNAT family N-acetyltransferase</fullName>
    </submittedName>
</protein>
<gene>
    <name evidence="4" type="ORF">F6464_00215</name>
</gene>
<dbReference type="PANTHER" id="PTHR43877">
    <property type="entry name" value="AMINOALKYLPHOSPHONATE N-ACETYLTRANSFERASE-RELATED-RELATED"/>
    <property type="match status" value="1"/>
</dbReference>
<accession>A0A7J5AKZ0</accession>
<dbReference type="GO" id="GO:0016747">
    <property type="term" value="F:acyltransferase activity, transferring groups other than amino-acyl groups"/>
    <property type="evidence" value="ECO:0007669"/>
    <property type="project" value="InterPro"/>
</dbReference>
<comment type="caution">
    <text evidence="4">The sequence shown here is derived from an EMBL/GenBank/DDBJ whole genome shotgun (WGS) entry which is preliminary data.</text>
</comment>
<keyword evidence="5" id="KW-1185">Reference proteome</keyword>